<feature type="non-terminal residue" evidence="2">
    <location>
        <position position="1"/>
    </location>
</feature>
<protein>
    <submittedName>
        <fullName evidence="2">Uncharacterized protein</fullName>
    </submittedName>
</protein>
<dbReference type="AlphaFoldDB" id="A0A6A0A6A2"/>
<feature type="compositionally biased region" description="Low complexity" evidence="1">
    <location>
        <begin position="31"/>
        <end position="66"/>
    </location>
</feature>
<feature type="region of interest" description="Disordered" evidence="1">
    <location>
        <begin position="1"/>
        <end position="101"/>
    </location>
</feature>
<evidence type="ECO:0000313" key="3">
    <source>
        <dbReference type="Proteomes" id="UP000485058"/>
    </source>
</evidence>
<keyword evidence="3" id="KW-1185">Reference proteome</keyword>
<dbReference type="Proteomes" id="UP000485058">
    <property type="component" value="Unassembled WGS sequence"/>
</dbReference>
<gene>
    <name evidence="2" type="ORF">HaLaN_26432</name>
</gene>
<evidence type="ECO:0000313" key="2">
    <source>
        <dbReference type="EMBL" id="GFH28021.1"/>
    </source>
</evidence>
<sequence>AAAGALDQQAEKALQAELPETDEAEPPLPARPSLASLPPGLGTSRGEAAARAARSAMARQSGGASALPQEATQRALASALPDSGSGDLSDDDSNGGSSKAA</sequence>
<organism evidence="2 3">
    <name type="scientific">Haematococcus lacustris</name>
    <name type="common">Green alga</name>
    <name type="synonym">Haematococcus pluvialis</name>
    <dbReference type="NCBI Taxonomy" id="44745"/>
    <lineage>
        <taxon>Eukaryota</taxon>
        <taxon>Viridiplantae</taxon>
        <taxon>Chlorophyta</taxon>
        <taxon>core chlorophytes</taxon>
        <taxon>Chlorophyceae</taxon>
        <taxon>CS clade</taxon>
        <taxon>Chlamydomonadales</taxon>
        <taxon>Haematococcaceae</taxon>
        <taxon>Haematococcus</taxon>
    </lineage>
</organism>
<name>A0A6A0A6A2_HAELA</name>
<accession>A0A6A0A6A2</accession>
<proteinExistence type="predicted"/>
<comment type="caution">
    <text evidence="2">The sequence shown here is derived from an EMBL/GenBank/DDBJ whole genome shotgun (WGS) entry which is preliminary data.</text>
</comment>
<evidence type="ECO:0000256" key="1">
    <source>
        <dbReference type="SAM" id="MobiDB-lite"/>
    </source>
</evidence>
<dbReference type="EMBL" id="BLLF01003711">
    <property type="protein sequence ID" value="GFH28021.1"/>
    <property type="molecule type" value="Genomic_DNA"/>
</dbReference>
<feature type="non-terminal residue" evidence="2">
    <location>
        <position position="101"/>
    </location>
</feature>
<reference evidence="2 3" key="1">
    <citation type="submission" date="2020-02" db="EMBL/GenBank/DDBJ databases">
        <title>Draft genome sequence of Haematococcus lacustris strain NIES-144.</title>
        <authorList>
            <person name="Morimoto D."/>
            <person name="Nakagawa S."/>
            <person name="Yoshida T."/>
            <person name="Sawayama S."/>
        </authorList>
    </citation>
    <scope>NUCLEOTIDE SEQUENCE [LARGE SCALE GENOMIC DNA]</scope>
    <source>
        <strain evidence="2 3">NIES-144</strain>
    </source>
</reference>